<gene>
    <name evidence="1" type="ORF">Bca52824_092839</name>
</gene>
<evidence type="ECO:0000313" key="2">
    <source>
        <dbReference type="Proteomes" id="UP000886595"/>
    </source>
</evidence>
<accession>A0A8X7P670</accession>
<evidence type="ECO:0000313" key="1">
    <source>
        <dbReference type="EMBL" id="KAG2245300.1"/>
    </source>
</evidence>
<dbReference type="Proteomes" id="UP000886595">
    <property type="component" value="Unassembled WGS sequence"/>
</dbReference>
<comment type="caution">
    <text evidence="1">The sequence shown here is derived from an EMBL/GenBank/DDBJ whole genome shotgun (WGS) entry which is preliminary data.</text>
</comment>
<name>A0A8X7P670_BRACI</name>
<keyword evidence="2" id="KW-1185">Reference proteome</keyword>
<proteinExistence type="predicted"/>
<sequence>MYLFWSLDTVVGCGFVGGDRILGPGFRSIFNFWISPLVSSSCLGDNGPFLRWLVAGSRGGVLGRVESIFNFDLPLVSLSRSGIMDHFSMVGSGVTWLRRAAVGSGGWFLGPLRHRGGALLLCLS</sequence>
<organism evidence="1 2">
    <name type="scientific">Brassica carinata</name>
    <name type="common">Ethiopian mustard</name>
    <name type="synonym">Abyssinian cabbage</name>
    <dbReference type="NCBI Taxonomy" id="52824"/>
    <lineage>
        <taxon>Eukaryota</taxon>
        <taxon>Viridiplantae</taxon>
        <taxon>Streptophyta</taxon>
        <taxon>Embryophyta</taxon>
        <taxon>Tracheophyta</taxon>
        <taxon>Spermatophyta</taxon>
        <taxon>Magnoliopsida</taxon>
        <taxon>eudicotyledons</taxon>
        <taxon>Gunneridae</taxon>
        <taxon>Pentapetalae</taxon>
        <taxon>rosids</taxon>
        <taxon>malvids</taxon>
        <taxon>Brassicales</taxon>
        <taxon>Brassicaceae</taxon>
        <taxon>Brassiceae</taxon>
        <taxon>Brassica</taxon>
    </lineage>
</organism>
<dbReference type="EMBL" id="JAAMPC010000025">
    <property type="protein sequence ID" value="KAG2245300.1"/>
    <property type="molecule type" value="Genomic_DNA"/>
</dbReference>
<reference evidence="1 2" key="1">
    <citation type="submission" date="2020-02" db="EMBL/GenBank/DDBJ databases">
        <authorList>
            <person name="Ma Q."/>
            <person name="Huang Y."/>
            <person name="Song X."/>
            <person name="Pei D."/>
        </authorList>
    </citation>
    <scope>NUCLEOTIDE SEQUENCE [LARGE SCALE GENOMIC DNA]</scope>
    <source>
        <strain evidence="1">Sxm20200214</strain>
        <tissue evidence="1">Leaf</tissue>
    </source>
</reference>
<protein>
    <submittedName>
        <fullName evidence="1">Uncharacterized protein</fullName>
    </submittedName>
</protein>
<dbReference type="AlphaFoldDB" id="A0A8X7P670"/>